<evidence type="ECO:0000256" key="10">
    <source>
        <dbReference type="ARBA" id="ARBA00048721"/>
    </source>
</evidence>
<dbReference type="GO" id="GO:0005524">
    <property type="term" value="F:ATP binding"/>
    <property type="evidence" value="ECO:0007669"/>
    <property type="project" value="UniProtKB-KW"/>
</dbReference>
<evidence type="ECO:0000256" key="4">
    <source>
        <dbReference type="ARBA" id="ARBA00022642"/>
    </source>
</evidence>
<dbReference type="InterPro" id="IPR014729">
    <property type="entry name" value="Rossmann-like_a/b/a_fold"/>
</dbReference>
<dbReference type="PANTHER" id="PTHR39321">
    <property type="entry name" value="NICOTINATE-NUCLEOTIDE ADENYLYLTRANSFERASE-RELATED"/>
    <property type="match status" value="1"/>
</dbReference>
<name>A0AAW5N5Z0_9BACT</name>
<evidence type="ECO:0000256" key="2">
    <source>
        <dbReference type="ARBA" id="ARBA00005019"/>
    </source>
</evidence>
<evidence type="ECO:0000256" key="9">
    <source>
        <dbReference type="ARBA" id="ARBA00023027"/>
    </source>
</evidence>
<comment type="function">
    <text evidence="1 11">Catalyzes the reversible adenylation of nicotinate mononucleotide (NaMN) to nicotinic acid adenine dinucleotide (NaAD).</text>
</comment>
<dbReference type="InterPro" id="IPR005248">
    <property type="entry name" value="NadD/NMNAT"/>
</dbReference>
<organism evidence="13 14">
    <name type="scientific">Phocaeicola barnesiae</name>
    <dbReference type="NCBI Taxonomy" id="376804"/>
    <lineage>
        <taxon>Bacteria</taxon>
        <taxon>Pseudomonadati</taxon>
        <taxon>Bacteroidota</taxon>
        <taxon>Bacteroidia</taxon>
        <taxon>Bacteroidales</taxon>
        <taxon>Bacteroidaceae</taxon>
        <taxon>Phocaeicola</taxon>
    </lineage>
</organism>
<dbReference type="AlphaFoldDB" id="A0AAW5N5Z0"/>
<evidence type="ECO:0000256" key="7">
    <source>
        <dbReference type="ARBA" id="ARBA00022741"/>
    </source>
</evidence>
<keyword evidence="4 11" id="KW-0662">Pyridine nucleotide biosynthesis</keyword>
<evidence type="ECO:0000313" key="13">
    <source>
        <dbReference type="EMBL" id="MCR8873896.1"/>
    </source>
</evidence>
<comment type="catalytic activity">
    <reaction evidence="10 11">
        <text>nicotinate beta-D-ribonucleotide + ATP + H(+) = deamido-NAD(+) + diphosphate</text>
        <dbReference type="Rhea" id="RHEA:22860"/>
        <dbReference type="ChEBI" id="CHEBI:15378"/>
        <dbReference type="ChEBI" id="CHEBI:30616"/>
        <dbReference type="ChEBI" id="CHEBI:33019"/>
        <dbReference type="ChEBI" id="CHEBI:57502"/>
        <dbReference type="ChEBI" id="CHEBI:58437"/>
        <dbReference type="EC" id="2.7.7.18"/>
    </reaction>
</comment>
<dbReference type="RefSeq" id="WP_258335709.1">
    <property type="nucleotide sequence ID" value="NZ_JANRHJ010000007.1"/>
</dbReference>
<evidence type="ECO:0000256" key="1">
    <source>
        <dbReference type="ARBA" id="ARBA00002324"/>
    </source>
</evidence>
<reference evidence="13 14" key="1">
    <citation type="submission" date="2022-08" db="EMBL/GenBank/DDBJ databases">
        <authorList>
            <person name="Zeman M."/>
            <person name="Kubasova T."/>
        </authorList>
    </citation>
    <scope>NUCLEOTIDE SEQUENCE [LARGE SCALE GENOMIC DNA]</scope>
    <source>
        <strain evidence="13 14">ET62</strain>
    </source>
</reference>
<sequence length="196" mass="22965">MEETRIKTGIFGGSFNPIHLGHLALANYLCEYGEVNEVWFLVSPLNPFKVHQDLLKDELRLQLVQAAVEGYPRFKASDFEFHLPRPSYTIHTLDKLARQYPDRDFYLIIGADNWAAFDRWKSPEEILQKHYVLIYPRPGYDLGALTLPPRVKAVHTPLLEISSTFIRTAIREGKDMRYFLHPEVDRLIKELHLYRK</sequence>
<evidence type="ECO:0000259" key="12">
    <source>
        <dbReference type="Pfam" id="PF01467"/>
    </source>
</evidence>
<dbReference type="Pfam" id="PF01467">
    <property type="entry name" value="CTP_transf_like"/>
    <property type="match status" value="1"/>
</dbReference>
<dbReference type="InterPro" id="IPR004821">
    <property type="entry name" value="Cyt_trans-like"/>
</dbReference>
<evidence type="ECO:0000313" key="14">
    <source>
        <dbReference type="Proteomes" id="UP001204579"/>
    </source>
</evidence>
<keyword evidence="9 11" id="KW-0520">NAD</keyword>
<dbReference type="EC" id="2.7.7.18" evidence="11"/>
<dbReference type="Gene3D" id="3.40.50.620">
    <property type="entry name" value="HUPs"/>
    <property type="match status" value="1"/>
</dbReference>
<dbReference type="GO" id="GO:0004515">
    <property type="term" value="F:nicotinate-nucleotide adenylyltransferase activity"/>
    <property type="evidence" value="ECO:0007669"/>
    <property type="project" value="UniProtKB-UniRule"/>
</dbReference>
<keyword evidence="5 11" id="KW-0808">Transferase</keyword>
<evidence type="ECO:0000256" key="3">
    <source>
        <dbReference type="ARBA" id="ARBA00009014"/>
    </source>
</evidence>
<feature type="domain" description="Cytidyltransferase-like" evidence="12">
    <location>
        <begin position="10"/>
        <end position="168"/>
    </location>
</feature>
<dbReference type="CDD" id="cd02165">
    <property type="entry name" value="NMNAT"/>
    <property type="match status" value="1"/>
</dbReference>
<dbReference type="HAMAP" id="MF_00244">
    <property type="entry name" value="NaMN_adenylyltr"/>
    <property type="match status" value="1"/>
</dbReference>
<proteinExistence type="inferred from homology"/>
<dbReference type="GO" id="GO:0009435">
    <property type="term" value="P:NAD+ biosynthetic process"/>
    <property type="evidence" value="ECO:0007669"/>
    <property type="project" value="UniProtKB-UniRule"/>
</dbReference>
<dbReference type="NCBIfam" id="TIGR00482">
    <property type="entry name" value="nicotinate (nicotinamide) nucleotide adenylyltransferase"/>
    <property type="match status" value="1"/>
</dbReference>
<keyword evidence="8 11" id="KW-0067">ATP-binding</keyword>
<comment type="caution">
    <text evidence="13">The sequence shown here is derived from an EMBL/GenBank/DDBJ whole genome shotgun (WGS) entry which is preliminary data.</text>
</comment>
<comment type="similarity">
    <text evidence="3 11">Belongs to the NadD family.</text>
</comment>
<accession>A0AAW5N5Z0</accession>
<evidence type="ECO:0000256" key="11">
    <source>
        <dbReference type="HAMAP-Rule" id="MF_00244"/>
    </source>
</evidence>
<dbReference type="PANTHER" id="PTHR39321:SF3">
    <property type="entry name" value="PHOSPHOPANTETHEINE ADENYLYLTRANSFERASE"/>
    <property type="match status" value="1"/>
</dbReference>
<keyword evidence="6 11" id="KW-0548">Nucleotidyltransferase</keyword>
<comment type="pathway">
    <text evidence="2 11">Cofactor biosynthesis; NAD(+) biosynthesis; deamido-NAD(+) from nicotinate D-ribonucleotide: step 1/1.</text>
</comment>
<dbReference type="EMBL" id="JANRHJ010000007">
    <property type="protein sequence ID" value="MCR8873896.1"/>
    <property type="molecule type" value="Genomic_DNA"/>
</dbReference>
<dbReference type="SUPFAM" id="SSF52374">
    <property type="entry name" value="Nucleotidylyl transferase"/>
    <property type="match status" value="1"/>
</dbReference>
<gene>
    <name evidence="11 13" type="primary">nadD</name>
    <name evidence="13" type="ORF">NW209_07705</name>
</gene>
<evidence type="ECO:0000256" key="8">
    <source>
        <dbReference type="ARBA" id="ARBA00022840"/>
    </source>
</evidence>
<evidence type="ECO:0000256" key="5">
    <source>
        <dbReference type="ARBA" id="ARBA00022679"/>
    </source>
</evidence>
<keyword evidence="7 11" id="KW-0547">Nucleotide-binding</keyword>
<evidence type="ECO:0000256" key="6">
    <source>
        <dbReference type="ARBA" id="ARBA00022695"/>
    </source>
</evidence>
<keyword evidence="14" id="KW-1185">Reference proteome</keyword>
<protein>
    <recommendedName>
        <fullName evidence="11">Probable nicotinate-nucleotide adenylyltransferase</fullName>
        <ecNumber evidence="11">2.7.7.18</ecNumber>
    </recommendedName>
    <alternativeName>
        <fullName evidence="11">Deamido-NAD(+) diphosphorylase</fullName>
    </alternativeName>
    <alternativeName>
        <fullName evidence="11">Deamido-NAD(+) pyrophosphorylase</fullName>
    </alternativeName>
    <alternativeName>
        <fullName evidence="11">Nicotinate mononucleotide adenylyltransferase</fullName>
        <shortName evidence="11">NaMN adenylyltransferase</shortName>
    </alternativeName>
</protein>
<dbReference type="Proteomes" id="UP001204579">
    <property type="component" value="Unassembled WGS sequence"/>
</dbReference>